<feature type="transmembrane region" description="Helical" evidence="10">
    <location>
        <begin position="133"/>
        <end position="154"/>
    </location>
</feature>
<protein>
    <recommendedName>
        <fullName evidence="10">Bidirectional sugar transporter SWEET</fullName>
    </recommendedName>
</protein>
<evidence type="ECO:0000256" key="2">
    <source>
        <dbReference type="ARBA" id="ARBA00007809"/>
    </source>
</evidence>
<dbReference type="OMA" id="SAVPWIY"/>
<dbReference type="PANTHER" id="PTHR10791:SF22">
    <property type="entry name" value="BIDIRECTIONAL SUGAR TRANSPORTER SWEET11"/>
    <property type="match status" value="1"/>
</dbReference>
<dbReference type="Pfam" id="PF03083">
    <property type="entry name" value="MtN3_slv"/>
    <property type="match status" value="2"/>
</dbReference>
<reference evidence="12" key="1">
    <citation type="submission" date="2013-07" db="EMBL/GenBank/DDBJ databases">
        <title>The genome of Eucalyptus grandis.</title>
        <authorList>
            <person name="Schmutz J."/>
            <person name="Hayes R."/>
            <person name="Myburg A."/>
            <person name="Tuskan G."/>
            <person name="Grattapaglia D."/>
            <person name="Rokhsar D.S."/>
        </authorList>
    </citation>
    <scope>NUCLEOTIDE SEQUENCE</scope>
    <source>
        <tissue evidence="12">Leaf extractions</tissue>
    </source>
</reference>
<dbReference type="PANTHER" id="PTHR10791">
    <property type="entry name" value="RAG1-ACTIVATING PROTEIN 1"/>
    <property type="match status" value="1"/>
</dbReference>
<keyword evidence="6 10" id="KW-0812">Transmembrane</keyword>
<keyword evidence="8 10" id="KW-1133">Transmembrane helix</keyword>
<dbReference type="GO" id="GO:0008515">
    <property type="term" value="F:sucrose transmembrane transporter activity"/>
    <property type="evidence" value="ECO:0007669"/>
    <property type="project" value="UniProtKB-ARBA"/>
</dbReference>
<keyword evidence="4" id="KW-1003">Cell membrane</keyword>
<evidence type="ECO:0000256" key="9">
    <source>
        <dbReference type="ARBA" id="ARBA00023136"/>
    </source>
</evidence>
<gene>
    <name evidence="12" type="ORF">EUGRSUZ_K02694</name>
</gene>
<sequence length="281" mass="30917">MVIFSTDNPWAFAFGLLGNIISFVVFLGPVPTFYGVCKRKSTEGLQSVPYVVSFLSAVPWIYYACINSGSNNFLLIAVNSVGCVIEAIYVALYLAYAPKKAKIFTVKLMVMSLGGFCSFLLLSHFLTKGPTRVQLLGWLCVGFSIIDFAAPLIVMRMVIRTQSVEFMPFSLSFFLTLSAITWLVHGIFLKDIHIVVPNVSGFILGVLQMGLYLIYRKRNVMVLEEPDYFGGAMPIVDAQSCIIASNDSVIDVDEVKEGKDDVHEGEKSFEASDNGPVANSL</sequence>
<organism evidence="12">
    <name type="scientific">Eucalyptus grandis</name>
    <name type="common">Flooded gum</name>
    <dbReference type="NCBI Taxonomy" id="71139"/>
    <lineage>
        <taxon>Eukaryota</taxon>
        <taxon>Viridiplantae</taxon>
        <taxon>Streptophyta</taxon>
        <taxon>Embryophyta</taxon>
        <taxon>Tracheophyta</taxon>
        <taxon>Spermatophyta</taxon>
        <taxon>Magnoliopsida</taxon>
        <taxon>eudicotyledons</taxon>
        <taxon>Gunneridae</taxon>
        <taxon>Pentapetalae</taxon>
        <taxon>rosids</taxon>
        <taxon>malvids</taxon>
        <taxon>Myrtales</taxon>
        <taxon>Myrtaceae</taxon>
        <taxon>Myrtoideae</taxon>
        <taxon>Eucalypteae</taxon>
        <taxon>Eucalyptus</taxon>
    </lineage>
</organism>
<evidence type="ECO:0000256" key="3">
    <source>
        <dbReference type="ARBA" id="ARBA00022448"/>
    </source>
</evidence>
<dbReference type="STRING" id="71139.A0A059A4Q4"/>
<feature type="transmembrane region" description="Helical" evidence="10">
    <location>
        <begin position="194"/>
        <end position="215"/>
    </location>
</feature>
<dbReference type="InterPro" id="IPR047664">
    <property type="entry name" value="SWEET"/>
</dbReference>
<dbReference type="InterPro" id="IPR004316">
    <property type="entry name" value="SWEET_rpt"/>
</dbReference>
<dbReference type="GO" id="GO:0051119">
    <property type="term" value="F:sugar transmembrane transporter activity"/>
    <property type="evidence" value="ECO:0000318"/>
    <property type="project" value="GO_Central"/>
</dbReference>
<feature type="non-terminal residue" evidence="12">
    <location>
        <position position="281"/>
    </location>
</feature>
<comment type="function">
    <text evidence="10">Mediates both low-affinity uptake and efflux of sugar across the membrane.</text>
</comment>
<keyword evidence="3 10" id="KW-0813">Transport</keyword>
<dbReference type="GO" id="GO:0005886">
    <property type="term" value="C:plasma membrane"/>
    <property type="evidence" value="ECO:0007669"/>
    <property type="project" value="UniProtKB-SubCell"/>
</dbReference>
<dbReference type="EMBL" id="KK198763">
    <property type="protein sequence ID" value="KCW49087.1"/>
    <property type="molecule type" value="Genomic_DNA"/>
</dbReference>
<evidence type="ECO:0000256" key="1">
    <source>
        <dbReference type="ARBA" id="ARBA00004651"/>
    </source>
</evidence>
<feature type="transmembrane region" description="Helical" evidence="10">
    <location>
        <begin position="48"/>
        <end position="66"/>
    </location>
</feature>
<evidence type="ECO:0000256" key="7">
    <source>
        <dbReference type="ARBA" id="ARBA00022737"/>
    </source>
</evidence>
<evidence type="ECO:0000256" key="6">
    <source>
        <dbReference type="ARBA" id="ARBA00022692"/>
    </source>
</evidence>
<evidence type="ECO:0000256" key="8">
    <source>
        <dbReference type="ARBA" id="ARBA00022989"/>
    </source>
</evidence>
<feature type="transmembrane region" description="Helical" evidence="10">
    <location>
        <begin position="72"/>
        <end position="96"/>
    </location>
</feature>
<proteinExistence type="inferred from homology"/>
<dbReference type="InParanoid" id="A0A059A4Q4"/>
<evidence type="ECO:0000313" key="12">
    <source>
        <dbReference type="EMBL" id="KCW49087.1"/>
    </source>
</evidence>
<feature type="transmembrane region" description="Helical" evidence="10">
    <location>
        <begin position="166"/>
        <end position="188"/>
    </location>
</feature>
<dbReference type="Gramene" id="KCW49087">
    <property type="protein sequence ID" value="KCW49087"/>
    <property type="gene ID" value="EUGRSUZ_K02694"/>
</dbReference>
<dbReference type="FunFam" id="1.20.1280.290:FF:000001">
    <property type="entry name" value="Bidirectional sugar transporter SWEET"/>
    <property type="match status" value="1"/>
</dbReference>
<feature type="transmembrane region" description="Helical" evidence="10">
    <location>
        <begin position="12"/>
        <end position="36"/>
    </location>
</feature>
<dbReference type="FunCoup" id="A0A059A4Q4">
    <property type="interactions" value="1568"/>
</dbReference>
<dbReference type="Gene3D" id="1.20.1280.290">
    <property type="match status" value="2"/>
</dbReference>
<dbReference type="FunFam" id="1.20.1280.290:FF:000003">
    <property type="entry name" value="Bidirectional sugar transporter SWEET"/>
    <property type="match status" value="1"/>
</dbReference>
<feature type="compositionally biased region" description="Basic and acidic residues" evidence="11">
    <location>
        <begin position="257"/>
        <end position="270"/>
    </location>
</feature>
<keyword evidence="5 10" id="KW-0762">Sugar transport</keyword>
<dbReference type="AlphaFoldDB" id="A0A059A4Q4"/>
<evidence type="ECO:0000256" key="4">
    <source>
        <dbReference type="ARBA" id="ARBA00022475"/>
    </source>
</evidence>
<dbReference type="GO" id="GO:0008643">
    <property type="term" value="P:carbohydrate transport"/>
    <property type="evidence" value="ECO:0000318"/>
    <property type="project" value="GO_Central"/>
</dbReference>
<evidence type="ECO:0000256" key="11">
    <source>
        <dbReference type="SAM" id="MobiDB-lite"/>
    </source>
</evidence>
<evidence type="ECO:0000256" key="10">
    <source>
        <dbReference type="RuleBase" id="RU910715"/>
    </source>
</evidence>
<dbReference type="eggNOG" id="KOG1623">
    <property type="taxonomic scope" value="Eukaryota"/>
</dbReference>
<accession>A0A059A4Q4</accession>
<feature type="transmembrane region" description="Helical" evidence="10">
    <location>
        <begin position="108"/>
        <end position="127"/>
    </location>
</feature>
<feature type="region of interest" description="Disordered" evidence="11">
    <location>
        <begin position="257"/>
        <end position="281"/>
    </location>
</feature>
<comment type="similarity">
    <text evidence="2 10">Belongs to the SWEET sugar transporter family.</text>
</comment>
<name>A0A059A4Q4_EUCGR</name>
<dbReference type="GO" id="GO:0016020">
    <property type="term" value="C:membrane"/>
    <property type="evidence" value="ECO:0000318"/>
    <property type="project" value="GO_Central"/>
</dbReference>
<comment type="subcellular location">
    <subcellularLocation>
        <location evidence="1 10">Cell membrane</location>
        <topology evidence="1 10">Multi-pass membrane protein</topology>
    </subcellularLocation>
</comment>
<keyword evidence="7" id="KW-0677">Repeat</keyword>
<keyword evidence="9 10" id="KW-0472">Membrane</keyword>
<evidence type="ECO:0000256" key="5">
    <source>
        <dbReference type="ARBA" id="ARBA00022597"/>
    </source>
</evidence>